<dbReference type="EMBL" id="CP011391">
    <property type="protein sequence ID" value="AMK54418.1"/>
    <property type="molecule type" value="Genomic_DNA"/>
</dbReference>
<evidence type="ECO:0000259" key="1">
    <source>
        <dbReference type="Pfam" id="PF11074"/>
    </source>
</evidence>
<feature type="domain" description="DUF2779" evidence="1">
    <location>
        <begin position="298"/>
        <end position="419"/>
    </location>
</feature>
<keyword evidence="3" id="KW-1185">Reference proteome</keyword>
<proteinExistence type="predicted"/>
<sequence>MNRPEIMLHGQDLIRMKRCPRLAWLHYHSRGDNSLPFYHMKEPFSALWSRAYDLDDTPQGHRGDTMEDTMRILGSLQPGESARFVRMSWHGLRVTIPWLQKLDTGWKAIWPMMTARETEAWLMDIARLIAQKAGIDIREQEAVSISRQYVRGQKLDLSALFVKSDCLENRKHHPSRTIASLQETMHPDLDQLVDEACALFEGPCPPAVNSRSCALGKRCTYYDDCFQTDRRSGDDTLFLRSVPHRFEIREGPISQLDPAGLQEYPVAWAQYQASLSSPWISRPDLGEWLADAKPPFSYLDFEWDTFAVPPYEGMKSFDVLCFQFSLHTETDSGLEHTSYFGWGDCRKEFLDRLLASVPAEGTIFVYNMEGAERLRLKQLAVQFPAYALKLQKIWERMKDLAKPFETGLYYDLRMKSRFSLKQIVQMFTDDPVYNRLAIHDGLQAVRAYRCYETADEQTRKRIREELDRYCQMDTYAEYLVLHGLIQAAKE</sequence>
<dbReference type="AlphaFoldDB" id="A0A140DUU1"/>
<dbReference type="Pfam" id="PF11074">
    <property type="entry name" value="DUF2779"/>
    <property type="match status" value="1"/>
</dbReference>
<gene>
    <name evidence="2" type="ORF">AALO17_12840</name>
</gene>
<name>A0A140DUU1_9FIRM</name>
<dbReference type="KEGG" id="fro:AALO17_12840"/>
<dbReference type="OrthoDB" id="9783873at2"/>
<dbReference type="STRING" id="1702221.AALO17_12840"/>
<dbReference type="InterPro" id="IPR021301">
    <property type="entry name" value="DUF2779"/>
</dbReference>
<protein>
    <recommendedName>
        <fullName evidence="1">DUF2779 domain-containing protein</fullName>
    </recommendedName>
</protein>
<reference evidence="2 3" key="1">
    <citation type="journal article" date="2016" name="Gut Pathog.">
        <title>Whole genome sequencing of "Faecalibaculum rodentium" ALO17, isolated from C57BL/6J laboratory mouse feces.</title>
        <authorList>
            <person name="Lim S."/>
            <person name="Chang D.H."/>
            <person name="Ahn S."/>
            <person name="Kim B.C."/>
        </authorList>
    </citation>
    <scope>NUCLEOTIDE SEQUENCE [LARGE SCALE GENOMIC DNA]</scope>
    <source>
        <strain evidence="2 3">Alo17</strain>
    </source>
</reference>
<accession>A0A140DUU1</accession>
<evidence type="ECO:0000313" key="3">
    <source>
        <dbReference type="Proteomes" id="UP000069771"/>
    </source>
</evidence>
<dbReference type="Proteomes" id="UP000069771">
    <property type="component" value="Chromosome"/>
</dbReference>
<organism evidence="2 3">
    <name type="scientific">Faecalibaculum rodentium</name>
    <dbReference type="NCBI Taxonomy" id="1702221"/>
    <lineage>
        <taxon>Bacteria</taxon>
        <taxon>Bacillati</taxon>
        <taxon>Bacillota</taxon>
        <taxon>Erysipelotrichia</taxon>
        <taxon>Erysipelotrichales</taxon>
        <taxon>Erysipelotrichaceae</taxon>
        <taxon>Faecalibaculum</taxon>
    </lineage>
</organism>
<dbReference type="RefSeq" id="WP_067556755.1">
    <property type="nucleotide sequence ID" value="NZ_CANRYF010000018.1"/>
</dbReference>
<dbReference type="GeneID" id="78478011"/>
<evidence type="ECO:0000313" key="2">
    <source>
        <dbReference type="EMBL" id="AMK54418.1"/>
    </source>
</evidence>